<evidence type="ECO:0000256" key="2">
    <source>
        <dbReference type="SAM" id="Coils"/>
    </source>
</evidence>
<keyword evidence="2" id="KW-0175">Coiled coil</keyword>
<dbReference type="RefSeq" id="WP_147662535.1">
    <property type="nucleotide sequence ID" value="NZ_CP042905.2"/>
</dbReference>
<proteinExistence type="predicted"/>
<accession>A0A5B9D982</accession>
<dbReference type="EMBL" id="CP042905">
    <property type="protein sequence ID" value="QEE15633.1"/>
    <property type="molecule type" value="Genomic_DNA"/>
</dbReference>
<reference evidence="3 4" key="2">
    <citation type="journal article" date="2024" name="Int. J. Syst. Evol. Microbiol.">
        <title>Promethearchaeum syntrophicum gen. nov., sp. nov., an anaerobic, obligately syntrophic archaeon, the first isolate of the lineage 'Asgard' archaea, and proposal of the new archaeal phylum Promethearchaeota phyl. nov. and kingdom Promethearchaeati regn. nov.</title>
        <authorList>
            <person name="Imachi H."/>
            <person name="Nobu M.K."/>
            <person name="Kato S."/>
            <person name="Takaki Y."/>
            <person name="Miyazaki M."/>
            <person name="Miyata M."/>
            <person name="Ogawara M."/>
            <person name="Saito Y."/>
            <person name="Sakai S."/>
            <person name="Tahara Y.O."/>
            <person name="Takano Y."/>
            <person name="Tasumi E."/>
            <person name="Uematsu K."/>
            <person name="Yoshimura T."/>
            <person name="Itoh T."/>
            <person name="Ohkuma M."/>
            <person name="Takai K."/>
        </authorList>
    </citation>
    <scope>NUCLEOTIDE SEQUENCE [LARGE SCALE GENOMIC DNA]</scope>
    <source>
        <strain evidence="3 4">MK-D1</strain>
    </source>
</reference>
<organism evidence="3 4">
    <name type="scientific">Promethearchaeum syntrophicum</name>
    <dbReference type="NCBI Taxonomy" id="2594042"/>
    <lineage>
        <taxon>Archaea</taxon>
        <taxon>Promethearchaeati</taxon>
        <taxon>Promethearchaeota</taxon>
        <taxon>Promethearchaeia</taxon>
        <taxon>Promethearchaeales</taxon>
        <taxon>Promethearchaeaceae</taxon>
        <taxon>Promethearchaeum</taxon>
    </lineage>
</organism>
<feature type="coiled-coil region" evidence="2">
    <location>
        <begin position="389"/>
        <end position="416"/>
    </location>
</feature>
<dbReference type="KEGG" id="psyt:DSAG12_01459"/>
<dbReference type="SUPFAM" id="SSF56349">
    <property type="entry name" value="DNA breaking-rejoining enzymes"/>
    <property type="match status" value="1"/>
</dbReference>
<evidence type="ECO:0000313" key="4">
    <source>
        <dbReference type="Proteomes" id="UP000321408"/>
    </source>
</evidence>
<keyword evidence="1" id="KW-0233">DNA recombination</keyword>
<keyword evidence="4" id="KW-1185">Reference proteome</keyword>
<dbReference type="GeneID" id="41329453"/>
<gene>
    <name evidence="3" type="ORF">DSAG12_01459</name>
</gene>
<dbReference type="InterPro" id="IPR011010">
    <property type="entry name" value="DNA_brk_join_enz"/>
</dbReference>
<dbReference type="Gene3D" id="1.10.443.10">
    <property type="entry name" value="Intergrase catalytic core"/>
    <property type="match status" value="1"/>
</dbReference>
<evidence type="ECO:0000256" key="1">
    <source>
        <dbReference type="ARBA" id="ARBA00023172"/>
    </source>
</evidence>
<dbReference type="InterPro" id="IPR013762">
    <property type="entry name" value="Integrase-like_cat_sf"/>
</dbReference>
<sequence>MKKTTSKKFIKGKRDFSKYSKDRYVQKWVEGVKSKRARYGNLEKYCKFLDKTPEELIKEHHQDLLIDPINQAEIAKKQLFGFFYYLIGKKNNINNKKIEKPLSWNSAKQYAFSKIASFYKRNKVPVIINKKESIQNKKGKNEKIWRNGDDNERISSEQRKDWLKKIYNQFSSIKNKTILLCKISSGLDDTDLFNLKIQDFNRGYFKKINMCYIEGNRQKTQARFQTCFSSEACDSIHTYLKDRERKGENLTERSWLFVVDKRFNDNYSKMSRNLFYDQLLETCNLLDLKNITPKSLRRWYESNGSKDLDAQGSDLFKLTMGHSAVLVGAYQEISHDQESFVNWYKENIESKILILGRNEYIKETNVKMEKITDTITSQATKITMLENINQEIIQKYSKIEETNINLKKQLDELNKHFQFIVKSLNKKKIIDPLKED</sequence>
<name>A0A5B9D982_9ARCH</name>
<protein>
    <submittedName>
        <fullName evidence="3">Tyrosine-type recombinase/integrase</fullName>
    </submittedName>
</protein>
<dbReference type="OrthoDB" id="142712at2157"/>
<evidence type="ECO:0000313" key="3">
    <source>
        <dbReference type="EMBL" id="QEE15633.1"/>
    </source>
</evidence>
<reference evidence="3 4" key="1">
    <citation type="journal article" date="2020" name="Nature">
        <title>Isolation of an archaeon at the prokaryote-eukaryote interface.</title>
        <authorList>
            <person name="Imachi H."/>
            <person name="Nobu M.K."/>
            <person name="Nakahara N."/>
            <person name="Morono Y."/>
            <person name="Ogawara M."/>
            <person name="Takaki Y."/>
            <person name="Takano Y."/>
            <person name="Uematsu K."/>
            <person name="Ikuta T."/>
            <person name="Ito M."/>
            <person name="Matsui Y."/>
            <person name="Miyazaki M."/>
            <person name="Murata K."/>
            <person name="Saito Y."/>
            <person name="Sakai S."/>
            <person name="Song C."/>
            <person name="Tasumi E."/>
            <person name="Yamanaka Y."/>
            <person name="Yamaguchi T."/>
            <person name="Kamagata Y."/>
            <person name="Tamaki H."/>
            <person name="Takai K."/>
        </authorList>
    </citation>
    <scope>NUCLEOTIDE SEQUENCE [LARGE SCALE GENOMIC DNA]</scope>
    <source>
        <strain evidence="3 4">MK-D1</strain>
    </source>
</reference>
<dbReference type="AlphaFoldDB" id="A0A5B9D982"/>
<dbReference type="GO" id="GO:0006310">
    <property type="term" value="P:DNA recombination"/>
    <property type="evidence" value="ECO:0007669"/>
    <property type="project" value="UniProtKB-KW"/>
</dbReference>
<dbReference type="GO" id="GO:0015074">
    <property type="term" value="P:DNA integration"/>
    <property type="evidence" value="ECO:0007669"/>
    <property type="project" value="InterPro"/>
</dbReference>
<dbReference type="GO" id="GO:0003677">
    <property type="term" value="F:DNA binding"/>
    <property type="evidence" value="ECO:0007669"/>
    <property type="project" value="InterPro"/>
</dbReference>
<dbReference type="Proteomes" id="UP000321408">
    <property type="component" value="Chromosome"/>
</dbReference>